<keyword evidence="4 6" id="KW-0472">Membrane</keyword>
<evidence type="ECO:0000256" key="6">
    <source>
        <dbReference type="SAM" id="Phobius"/>
    </source>
</evidence>
<feature type="transmembrane region" description="Helical" evidence="6">
    <location>
        <begin position="391"/>
        <end position="412"/>
    </location>
</feature>
<sequence length="812" mass="91717">MSGQEDNADMNLAAPADAPVLIPELQDLLGVDIPEGQNGIISDGANNSVSEACHVLDTRYSKVEEKDLSLPVKRARMVLRKSALAASPTMMEREVLREVIEEDHERWAGCIMLPVSVLFFVLYVLSAVTHEDLTFTYISNLPMKANLEEKVGDVMTIDDVWPFVQDTYLPFFFKQYDGLGNPMPREEWSSIGQYSHLLGSVWMELQRSKVEASCGDLAEYIKCFPVDTLTGESYGASLSSLPPPTAGLSGQPWSLQGQWEWWDSNASASASPGSILGCADEGFTSAGCASSGRRLIAVREEIKTKMPPADFSQKYMFQLDSRQEFAQLYNRIEYLKERKWLDAQSSVLQMKALVLNSQMADVPRVILTKVTFFFSRGGGVYSEFKVEGKTLVLFLSFSSYVVDFIFVVLLLVRSVSVAVQIFKAARARQLRSLANATFAFSFLSVGFSWINFGLFGIVASMQSDVTKRLQAFYADPSTAVERDLIETAESMMSFIAKNFRPCVAFGNILFLCQIIISLQWQPRLAVVTQTLLASSSDLFHYLIVCLLTVSAFALSGMVIFGRRVIDFADAFGAMGLCFKVAIESEYDWATLSAREWWTSFLWVFLYLMLIVMLIVNMVLAIIMDVYAEVRMHSGDSMTVFEHLQYIYRKFYHRHQWVPDDQLLDQVIEMPQHVTLFEVRQAFPEMHHFQLQYLQNQCRNKASRISRVGLNKNYISQIVAAILYGLEEIQLNLGRLRARGWMGKGIEVGNNEGREWVKDIFSSIAVQSHWMNLAAKHISTLQLRVQGVTVEEEDARRRQQRQTAGRFVKNGAS</sequence>
<name>A0A7S4V3J9_9DINO</name>
<feature type="transmembrane region" description="Helical" evidence="6">
    <location>
        <begin position="538"/>
        <end position="560"/>
    </location>
</feature>
<accession>A0A7S4V3J9</accession>
<evidence type="ECO:0000256" key="3">
    <source>
        <dbReference type="ARBA" id="ARBA00022989"/>
    </source>
</evidence>
<proteinExistence type="predicted"/>
<feature type="transmembrane region" description="Helical" evidence="6">
    <location>
        <begin position="432"/>
        <end position="459"/>
    </location>
</feature>
<dbReference type="PANTHER" id="PTHR10877:SF183">
    <property type="entry name" value="AT14535P-RELATED"/>
    <property type="match status" value="1"/>
</dbReference>
<keyword evidence="2 6" id="KW-0812">Transmembrane</keyword>
<gene>
    <name evidence="8" type="ORF">AMON00008_LOCUS22501</name>
</gene>
<evidence type="ECO:0000313" key="8">
    <source>
        <dbReference type="EMBL" id="CAE4587564.1"/>
    </source>
</evidence>
<organism evidence="8">
    <name type="scientific">Alexandrium monilatum</name>
    <dbReference type="NCBI Taxonomy" id="311494"/>
    <lineage>
        <taxon>Eukaryota</taxon>
        <taxon>Sar</taxon>
        <taxon>Alveolata</taxon>
        <taxon>Dinophyceae</taxon>
        <taxon>Gonyaulacales</taxon>
        <taxon>Pyrocystaceae</taxon>
        <taxon>Alexandrium</taxon>
    </lineage>
</organism>
<dbReference type="PANTHER" id="PTHR10877">
    <property type="entry name" value="POLYCYSTIN FAMILY MEMBER"/>
    <property type="match status" value="1"/>
</dbReference>
<feature type="transmembrane region" description="Helical" evidence="6">
    <location>
        <begin position="602"/>
        <end position="627"/>
    </location>
</feature>
<dbReference type="InterPro" id="IPR051223">
    <property type="entry name" value="Polycystin"/>
</dbReference>
<feature type="transmembrane region" description="Helical" evidence="6">
    <location>
        <begin position="499"/>
        <end position="518"/>
    </location>
</feature>
<dbReference type="EMBL" id="HBNR01032790">
    <property type="protein sequence ID" value="CAE4587564.1"/>
    <property type="molecule type" value="Transcribed_RNA"/>
</dbReference>
<reference evidence="8" key="1">
    <citation type="submission" date="2021-01" db="EMBL/GenBank/DDBJ databases">
        <authorList>
            <person name="Corre E."/>
            <person name="Pelletier E."/>
            <person name="Niang G."/>
            <person name="Scheremetjew M."/>
            <person name="Finn R."/>
            <person name="Kale V."/>
            <person name="Holt S."/>
            <person name="Cochrane G."/>
            <person name="Meng A."/>
            <person name="Brown T."/>
            <person name="Cohen L."/>
        </authorList>
    </citation>
    <scope>NUCLEOTIDE SEQUENCE</scope>
    <source>
        <strain evidence="8">CCMP3105</strain>
    </source>
</reference>
<feature type="region of interest" description="Disordered" evidence="5">
    <location>
        <begin position="793"/>
        <end position="812"/>
    </location>
</feature>
<dbReference type="Gene3D" id="1.10.287.70">
    <property type="match status" value="1"/>
</dbReference>
<evidence type="ECO:0000259" key="7">
    <source>
        <dbReference type="Pfam" id="PF08016"/>
    </source>
</evidence>
<evidence type="ECO:0000256" key="4">
    <source>
        <dbReference type="ARBA" id="ARBA00023136"/>
    </source>
</evidence>
<evidence type="ECO:0000256" key="5">
    <source>
        <dbReference type="SAM" id="MobiDB-lite"/>
    </source>
</evidence>
<evidence type="ECO:0000256" key="2">
    <source>
        <dbReference type="ARBA" id="ARBA00022692"/>
    </source>
</evidence>
<evidence type="ECO:0000256" key="1">
    <source>
        <dbReference type="ARBA" id="ARBA00004141"/>
    </source>
</evidence>
<comment type="subcellular location">
    <subcellularLocation>
        <location evidence="1">Membrane</location>
        <topology evidence="1">Multi-pass membrane protein</topology>
    </subcellularLocation>
</comment>
<keyword evidence="3 6" id="KW-1133">Transmembrane helix</keyword>
<feature type="domain" description="Polycystin cation channel PKD1/PKD2" evidence="7">
    <location>
        <begin position="396"/>
        <end position="629"/>
    </location>
</feature>
<dbReference type="InterPro" id="IPR013122">
    <property type="entry name" value="PKD1_2_channel"/>
</dbReference>
<dbReference type="GO" id="GO:0016020">
    <property type="term" value="C:membrane"/>
    <property type="evidence" value="ECO:0007669"/>
    <property type="project" value="UniProtKB-SubCell"/>
</dbReference>
<dbReference type="Pfam" id="PF08016">
    <property type="entry name" value="PKD_channel"/>
    <property type="match status" value="1"/>
</dbReference>
<dbReference type="AlphaFoldDB" id="A0A7S4V3J9"/>
<feature type="transmembrane region" description="Helical" evidence="6">
    <location>
        <begin position="106"/>
        <end position="125"/>
    </location>
</feature>
<protein>
    <recommendedName>
        <fullName evidence="7">Polycystin cation channel PKD1/PKD2 domain-containing protein</fullName>
    </recommendedName>
</protein>